<accession>A0AAD7F424</accession>
<dbReference type="GO" id="GO:0006397">
    <property type="term" value="P:mRNA processing"/>
    <property type="evidence" value="ECO:0007669"/>
    <property type="project" value="UniProtKB-KW"/>
</dbReference>
<dbReference type="SMART" id="SM00343">
    <property type="entry name" value="ZnF_C2HC"/>
    <property type="match status" value="1"/>
</dbReference>
<keyword evidence="5" id="KW-1185">Reference proteome</keyword>
<evidence type="ECO:0000259" key="3">
    <source>
        <dbReference type="PROSITE" id="PS50158"/>
    </source>
</evidence>
<dbReference type="Proteomes" id="UP001218218">
    <property type="component" value="Unassembled WGS sequence"/>
</dbReference>
<feature type="domain" description="CCHC-type" evidence="3">
    <location>
        <begin position="104"/>
        <end position="119"/>
    </location>
</feature>
<dbReference type="GO" id="GO:0008270">
    <property type="term" value="F:zinc ion binding"/>
    <property type="evidence" value="ECO:0007669"/>
    <property type="project" value="UniProtKB-KW"/>
</dbReference>
<reference evidence="4" key="1">
    <citation type="submission" date="2023-03" db="EMBL/GenBank/DDBJ databases">
        <title>Massive genome expansion in bonnet fungi (Mycena s.s.) driven by repeated elements and novel gene families across ecological guilds.</title>
        <authorList>
            <consortium name="Lawrence Berkeley National Laboratory"/>
            <person name="Harder C.B."/>
            <person name="Miyauchi S."/>
            <person name="Viragh M."/>
            <person name="Kuo A."/>
            <person name="Thoen E."/>
            <person name="Andreopoulos B."/>
            <person name="Lu D."/>
            <person name="Skrede I."/>
            <person name="Drula E."/>
            <person name="Henrissat B."/>
            <person name="Morin E."/>
            <person name="Kohler A."/>
            <person name="Barry K."/>
            <person name="LaButti K."/>
            <person name="Morin E."/>
            <person name="Salamov A."/>
            <person name="Lipzen A."/>
            <person name="Mereny Z."/>
            <person name="Hegedus B."/>
            <person name="Baldrian P."/>
            <person name="Stursova M."/>
            <person name="Weitz H."/>
            <person name="Taylor A."/>
            <person name="Grigoriev I.V."/>
            <person name="Nagy L.G."/>
            <person name="Martin F."/>
            <person name="Kauserud H."/>
        </authorList>
    </citation>
    <scope>NUCLEOTIDE SEQUENCE</scope>
    <source>
        <strain evidence="4">CBHHK002</strain>
    </source>
</reference>
<proteinExistence type="predicted"/>
<keyword evidence="2" id="KW-0479">Metal-binding</keyword>
<evidence type="ECO:0000256" key="2">
    <source>
        <dbReference type="PROSITE-ProRule" id="PRU00047"/>
    </source>
</evidence>
<dbReference type="EMBL" id="JARIHO010000003">
    <property type="protein sequence ID" value="KAJ7364480.1"/>
    <property type="molecule type" value="Genomic_DNA"/>
</dbReference>
<dbReference type="InterPro" id="IPR001878">
    <property type="entry name" value="Znf_CCHC"/>
</dbReference>
<dbReference type="SUPFAM" id="SSF57756">
    <property type="entry name" value="Retrovirus zinc finger-like domains"/>
    <property type="match status" value="1"/>
</dbReference>
<organism evidence="4 5">
    <name type="scientific">Mycena albidolilacea</name>
    <dbReference type="NCBI Taxonomy" id="1033008"/>
    <lineage>
        <taxon>Eukaryota</taxon>
        <taxon>Fungi</taxon>
        <taxon>Dikarya</taxon>
        <taxon>Basidiomycota</taxon>
        <taxon>Agaricomycotina</taxon>
        <taxon>Agaricomycetes</taxon>
        <taxon>Agaricomycetidae</taxon>
        <taxon>Agaricales</taxon>
        <taxon>Marasmiineae</taxon>
        <taxon>Mycenaceae</taxon>
        <taxon>Mycena</taxon>
    </lineage>
</organism>
<keyword evidence="1" id="KW-0507">mRNA processing</keyword>
<evidence type="ECO:0000256" key="1">
    <source>
        <dbReference type="ARBA" id="ARBA00022664"/>
    </source>
</evidence>
<dbReference type="Pfam" id="PF14223">
    <property type="entry name" value="Retrotran_gag_2"/>
    <property type="match status" value="1"/>
</dbReference>
<dbReference type="Gene3D" id="4.10.60.10">
    <property type="entry name" value="Zinc finger, CCHC-type"/>
    <property type="match status" value="1"/>
</dbReference>
<dbReference type="Pfam" id="PF00098">
    <property type="entry name" value="zf-CCHC"/>
    <property type="match status" value="1"/>
</dbReference>
<keyword evidence="2" id="KW-0863">Zinc-finger</keyword>
<evidence type="ECO:0000313" key="5">
    <source>
        <dbReference type="Proteomes" id="UP001218218"/>
    </source>
</evidence>
<dbReference type="InterPro" id="IPR036875">
    <property type="entry name" value="Znf_CCHC_sf"/>
</dbReference>
<evidence type="ECO:0000313" key="4">
    <source>
        <dbReference type="EMBL" id="KAJ7364480.1"/>
    </source>
</evidence>
<keyword evidence="2" id="KW-0862">Zinc</keyword>
<dbReference type="PROSITE" id="PS50158">
    <property type="entry name" value="ZF_CCHC"/>
    <property type="match status" value="1"/>
</dbReference>
<protein>
    <recommendedName>
        <fullName evidence="3">CCHC-type domain-containing protein</fullName>
    </recommendedName>
</protein>
<dbReference type="AlphaFoldDB" id="A0AAD7F424"/>
<comment type="caution">
    <text evidence="4">The sequence shown here is derived from an EMBL/GenBank/DDBJ whole genome shotgun (WGS) entry which is preliminary data.</text>
</comment>
<sequence>MEDWIGHIQSMVLRMEYTGIVVTDQDKILAFTMGLPTTYEAVIINFDATSPDDLTVQHVISRLLNEETRQLSNTTTSDIPSPNDNDPNNVAFAARRVAASSQSCYFCDKKGHFKSDCPERLRWEQSKKKATETAATVDYDSDDYDGVW</sequence>
<name>A0AAD7F424_9AGAR</name>
<gene>
    <name evidence="4" type="ORF">DFH08DRAFT_682252</name>
</gene>
<dbReference type="GO" id="GO:0003676">
    <property type="term" value="F:nucleic acid binding"/>
    <property type="evidence" value="ECO:0007669"/>
    <property type="project" value="InterPro"/>
</dbReference>